<dbReference type="PROSITE" id="PS50011">
    <property type="entry name" value="PROTEIN_KINASE_DOM"/>
    <property type="match status" value="1"/>
</dbReference>
<dbReference type="SMART" id="SM00220">
    <property type="entry name" value="S_TKc"/>
    <property type="match status" value="1"/>
</dbReference>
<dbReference type="Pfam" id="PF00069">
    <property type="entry name" value="Pkinase"/>
    <property type="match status" value="1"/>
</dbReference>
<dbReference type="InterPro" id="IPR011009">
    <property type="entry name" value="Kinase-like_dom_sf"/>
</dbReference>
<evidence type="ECO:0000256" key="2">
    <source>
        <dbReference type="ARBA" id="ARBA00022741"/>
    </source>
</evidence>
<gene>
    <name evidence="7" type="ORF">ACFFNX_17005</name>
</gene>
<keyword evidence="2" id="KW-0547">Nucleotide-binding</keyword>
<keyword evidence="8" id="KW-1185">Reference proteome</keyword>
<dbReference type="EMBL" id="JBHLZP010000110">
    <property type="protein sequence ID" value="MFB9833888.1"/>
    <property type="molecule type" value="Genomic_DNA"/>
</dbReference>
<dbReference type="PANTHER" id="PTHR43289">
    <property type="entry name" value="MITOGEN-ACTIVATED PROTEIN KINASE KINASE KINASE 20-RELATED"/>
    <property type="match status" value="1"/>
</dbReference>
<dbReference type="Gene3D" id="3.30.200.20">
    <property type="entry name" value="Phosphorylase Kinase, domain 1"/>
    <property type="match status" value="1"/>
</dbReference>
<protein>
    <submittedName>
        <fullName evidence="7">Serine/threonine-protein kinase</fullName>
        <ecNumber evidence="7">2.7.11.1</ecNumber>
    </submittedName>
</protein>
<dbReference type="CDD" id="cd14014">
    <property type="entry name" value="STKc_PknB_like"/>
    <property type="match status" value="1"/>
</dbReference>
<dbReference type="PANTHER" id="PTHR43289:SF34">
    <property type="entry name" value="SERINE_THREONINE-PROTEIN KINASE YBDM-RELATED"/>
    <property type="match status" value="1"/>
</dbReference>
<reference evidence="7 8" key="1">
    <citation type="submission" date="2024-09" db="EMBL/GenBank/DDBJ databases">
        <authorList>
            <person name="Sun Q."/>
            <person name="Mori K."/>
        </authorList>
    </citation>
    <scope>NUCLEOTIDE SEQUENCE [LARGE SCALE GENOMIC DNA]</scope>
    <source>
        <strain evidence="7 8">TBRC 0563</strain>
    </source>
</reference>
<feature type="domain" description="Protein kinase" evidence="6">
    <location>
        <begin position="10"/>
        <end position="293"/>
    </location>
</feature>
<dbReference type="GO" id="GO:0004674">
    <property type="term" value="F:protein serine/threonine kinase activity"/>
    <property type="evidence" value="ECO:0007669"/>
    <property type="project" value="UniProtKB-EC"/>
</dbReference>
<dbReference type="InterPro" id="IPR000719">
    <property type="entry name" value="Prot_kinase_dom"/>
</dbReference>
<evidence type="ECO:0000256" key="3">
    <source>
        <dbReference type="ARBA" id="ARBA00022777"/>
    </source>
</evidence>
<dbReference type="Gene3D" id="1.10.510.10">
    <property type="entry name" value="Transferase(Phosphotransferase) domain 1"/>
    <property type="match status" value="1"/>
</dbReference>
<evidence type="ECO:0000313" key="8">
    <source>
        <dbReference type="Proteomes" id="UP001589627"/>
    </source>
</evidence>
<evidence type="ECO:0000256" key="5">
    <source>
        <dbReference type="SAM" id="MobiDB-lite"/>
    </source>
</evidence>
<evidence type="ECO:0000256" key="1">
    <source>
        <dbReference type="ARBA" id="ARBA00022679"/>
    </source>
</evidence>
<organism evidence="7 8">
    <name type="scientific">Actinoallomurus acaciae</name>
    <dbReference type="NCBI Taxonomy" id="502577"/>
    <lineage>
        <taxon>Bacteria</taxon>
        <taxon>Bacillati</taxon>
        <taxon>Actinomycetota</taxon>
        <taxon>Actinomycetes</taxon>
        <taxon>Streptosporangiales</taxon>
        <taxon>Thermomonosporaceae</taxon>
        <taxon>Actinoallomurus</taxon>
    </lineage>
</organism>
<evidence type="ECO:0000256" key="4">
    <source>
        <dbReference type="ARBA" id="ARBA00022840"/>
    </source>
</evidence>
<dbReference type="Proteomes" id="UP001589627">
    <property type="component" value="Unassembled WGS sequence"/>
</dbReference>
<feature type="region of interest" description="Disordered" evidence="5">
    <location>
        <begin position="199"/>
        <end position="293"/>
    </location>
</feature>
<dbReference type="EC" id="2.7.11.1" evidence="7"/>
<feature type="compositionally biased region" description="Basic and acidic residues" evidence="5">
    <location>
        <begin position="277"/>
        <end position="287"/>
    </location>
</feature>
<dbReference type="InterPro" id="IPR008271">
    <property type="entry name" value="Ser/Thr_kinase_AS"/>
</dbReference>
<dbReference type="RefSeq" id="WP_378202420.1">
    <property type="nucleotide sequence ID" value="NZ_JBHLZP010000110.1"/>
</dbReference>
<evidence type="ECO:0000313" key="7">
    <source>
        <dbReference type="EMBL" id="MFB9833888.1"/>
    </source>
</evidence>
<name>A0ABV5YFS6_9ACTN</name>
<dbReference type="SUPFAM" id="SSF56112">
    <property type="entry name" value="Protein kinase-like (PK-like)"/>
    <property type="match status" value="1"/>
</dbReference>
<comment type="caution">
    <text evidence="7">The sequence shown here is derived from an EMBL/GenBank/DDBJ whole genome shotgun (WGS) entry which is preliminary data.</text>
</comment>
<proteinExistence type="predicted"/>
<sequence length="293" mass="31204">MDPLRPGDPRQVGSYRLTGRLGEVFLGVSPGGRKVAVKLIRAEHASSPRFRARFAREVQAAQRVGGFHTAPVVDPDAASPWLVTAYIPGPSLHRLVGERGPLEPEAVREPGAGPAEGLAVIHACGVVHRDLKPGNVIMAEDGPRIIDFGIARPADAGSPDLDRHGHRHVRLHGARTGARRAGRRVFSLGCVLVFAATGRGRSTPRPFPRSCTASSTRSPAWTGPRRSPRAGGRVPGQNPHRPSRGRGDPHPAHRPGHPRRQDADDATGHSARHHGKADRSAGIDGHPDPAPGR</sequence>
<dbReference type="PROSITE" id="PS00108">
    <property type="entry name" value="PROTEIN_KINASE_ST"/>
    <property type="match status" value="1"/>
</dbReference>
<keyword evidence="4" id="KW-0067">ATP-binding</keyword>
<evidence type="ECO:0000259" key="6">
    <source>
        <dbReference type="PROSITE" id="PS50011"/>
    </source>
</evidence>
<accession>A0ABV5YFS6</accession>
<keyword evidence="3 7" id="KW-0418">Kinase</keyword>
<keyword evidence="1 7" id="KW-0808">Transferase</keyword>